<sequence length="90" mass="10391">MTEKFTVEQKERIVIESFIATNIAELCRRHDVSVAQFHRLKERFLEGGREGFGESSKGDEYQKEIDDLKRLVGDQALAIDALKKSRHGRK</sequence>
<protein>
    <submittedName>
        <fullName evidence="1">IS3 family transposase OrfA</fullName>
    </submittedName>
</protein>
<dbReference type="SUPFAM" id="SSF46689">
    <property type="entry name" value="Homeodomain-like"/>
    <property type="match status" value="1"/>
</dbReference>
<dbReference type="EMBL" id="LT671858">
    <property type="protein sequence ID" value="SIM60564.1"/>
    <property type="molecule type" value="Genomic_DNA"/>
</dbReference>
<evidence type="ECO:0000313" key="4">
    <source>
        <dbReference type="Proteomes" id="UP000195607"/>
    </source>
</evidence>
<reference evidence="1 4" key="1">
    <citation type="submission" date="2016-04" db="EMBL/GenBank/DDBJ databases">
        <authorList>
            <person name="Evans L.H."/>
            <person name="Alamgir A."/>
            <person name="Owens N."/>
            <person name="Weber N.D."/>
            <person name="Virtaneva K."/>
            <person name="Barbian K."/>
            <person name="Babar A."/>
            <person name="Rosenke K."/>
        </authorList>
    </citation>
    <scope>NUCLEOTIDE SEQUENCE [LARGE SCALE GENOMIC DNA]</scope>
    <source>
        <strain evidence="1">S5</strain>
        <strain evidence="4">S5(T) (JCM 30642 \VKM B-2941)</strain>
    </source>
</reference>
<proteinExistence type="predicted"/>
<accession>A0A1N5UIL7</accession>
<dbReference type="AlphaFoldDB" id="A0A1N5UIL7"/>
<reference evidence="3" key="3">
    <citation type="submission" date="2016-06" db="EMBL/GenBank/DDBJ databases">
        <authorList>
            <person name="Toshchakov V.S."/>
        </authorList>
    </citation>
    <scope>NUCLEOTIDE SEQUENCE [LARGE SCALE GENOMIC DNA]</scope>
    <source>
        <strain>PM4 (JCM 30641</strain>
        <strain evidence="3">\VKM B-2940)</strain>
    </source>
</reference>
<dbReference type="GO" id="GO:0004803">
    <property type="term" value="F:transposase activity"/>
    <property type="evidence" value="ECO:0007669"/>
    <property type="project" value="InterPro"/>
</dbReference>
<name>A0A1N5UIL7_9ARCH</name>
<dbReference type="GO" id="GO:0006313">
    <property type="term" value="P:DNA transposition"/>
    <property type="evidence" value="ECO:0007669"/>
    <property type="project" value="InterPro"/>
</dbReference>
<evidence type="ECO:0000313" key="2">
    <source>
        <dbReference type="EMBL" id="SJK84830.1"/>
    </source>
</evidence>
<dbReference type="GO" id="GO:0003677">
    <property type="term" value="F:DNA binding"/>
    <property type="evidence" value="ECO:0007669"/>
    <property type="project" value="InterPro"/>
</dbReference>
<dbReference type="GeneID" id="41588253"/>
<evidence type="ECO:0000313" key="3">
    <source>
        <dbReference type="Proteomes" id="UP000187822"/>
    </source>
</evidence>
<organism evidence="1 4">
    <name type="scientific">Cuniculiplasma divulgatum</name>
    <dbReference type="NCBI Taxonomy" id="1673428"/>
    <lineage>
        <taxon>Archaea</taxon>
        <taxon>Methanobacteriati</taxon>
        <taxon>Thermoplasmatota</taxon>
        <taxon>Thermoplasmata</taxon>
        <taxon>Thermoplasmatales</taxon>
        <taxon>Cuniculiplasmataceae</taxon>
        <taxon>Cuniculiplasma</taxon>
    </lineage>
</organism>
<dbReference type="InterPro" id="IPR002514">
    <property type="entry name" value="Transposase_8"/>
</dbReference>
<evidence type="ECO:0000313" key="1">
    <source>
        <dbReference type="EMBL" id="SIM60564.1"/>
    </source>
</evidence>
<keyword evidence="3" id="KW-1185">Reference proteome</keyword>
<gene>
    <name evidence="2" type="ORF">CPM_0998</name>
    <name evidence="1" type="ORF">CSP5_0984</name>
</gene>
<dbReference type="EMBL" id="LT719092">
    <property type="protein sequence ID" value="SJK84830.1"/>
    <property type="molecule type" value="Genomic_DNA"/>
</dbReference>
<dbReference type="KEGG" id="cdiv:CPM_0998"/>
<reference evidence="2" key="2">
    <citation type="submission" date="2016-06" db="EMBL/GenBank/DDBJ databases">
        <authorList>
            <person name="Olsen C.W."/>
            <person name="Carey S."/>
            <person name="Hinshaw L."/>
            <person name="Karasin A.I."/>
        </authorList>
    </citation>
    <scope>NUCLEOTIDE SEQUENCE [LARGE SCALE GENOMIC DNA]</scope>
    <source>
        <strain evidence="2">PM4</strain>
    </source>
</reference>
<dbReference type="Pfam" id="PF01527">
    <property type="entry name" value="HTH_Tnp_1"/>
    <property type="match status" value="1"/>
</dbReference>
<dbReference type="Proteomes" id="UP000187822">
    <property type="component" value="Chromosome I"/>
</dbReference>
<dbReference type="RefSeq" id="WP_077076246.1">
    <property type="nucleotide sequence ID" value="NZ_LT671858.1"/>
</dbReference>
<dbReference type="InterPro" id="IPR009057">
    <property type="entry name" value="Homeodomain-like_sf"/>
</dbReference>
<dbReference type="Proteomes" id="UP000195607">
    <property type="component" value="Chromosome I"/>
</dbReference>
<dbReference type="OrthoDB" id="374875at2157"/>